<proteinExistence type="predicted"/>
<dbReference type="AlphaFoldDB" id="A0AAF0YCH2"/>
<accession>A0AAF0YCH2</accession>
<feature type="compositionally biased region" description="Polar residues" evidence="1">
    <location>
        <begin position="12"/>
        <end position="22"/>
    </location>
</feature>
<protein>
    <recommendedName>
        <fullName evidence="4">F-box domain-containing protein</fullName>
    </recommendedName>
</protein>
<evidence type="ECO:0000313" key="2">
    <source>
        <dbReference type="EMBL" id="WOO82236.1"/>
    </source>
</evidence>
<organism evidence="2 3">
    <name type="scientific">Vanrija pseudolonga</name>
    <dbReference type="NCBI Taxonomy" id="143232"/>
    <lineage>
        <taxon>Eukaryota</taxon>
        <taxon>Fungi</taxon>
        <taxon>Dikarya</taxon>
        <taxon>Basidiomycota</taxon>
        <taxon>Agaricomycotina</taxon>
        <taxon>Tremellomycetes</taxon>
        <taxon>Trichosporonales</taxon>
        <taxon>Trichosporonaceae</taxon>
        <taxon>Vanrija</taxon>
    </lineage>
</organism>
<reference evidence="2" key="1">
    <citation type="submission" date="2023-10" db="EMBL/GenBank/DDBJ databases">
        <authorList>
            <person name="Noh H."/>
        </authorList>
    </citation>
    <scope>NUCLEOTIDE SEQUENCE</scope>
    <source>
        <strain evidence="2">DUCC4014</strain>
    </source>
</reference>
<evidence type="ECO:0008006" key="4">
    <source>
        <dbReference type="Google" id="ProtNLM"/>
    </source>
</evidence>
<gene>
    <name evidence="2" type="ORF">LOC62_04G005732</name>
</gene>
<evidence type="ECO:0000313" key="3">
    <source>
        <dbReference type="Proteomes" id="UP000827549"/>
    </source>
</evidence>
<dbReference type="Proteomes" id="UP000827549">
    <property type="component" value="Chromosome 4"/>
</dbReference>
<dbReference type="EMBL" id="CP086717">
    <property type="protein sequence ID" value="WOO82236.1"/>
    <property type="molecule type" value="Genomic_DNA"/>
</dbReference>
<keyword evidence="3" id="KW-1185">Reference proteome</keyword>
<name>A0AAF0YCH2_9TREE</name>
<dbReference type="RefSeq" id="XP_062628268.1">
    <property type="nucleotide sequence ID" value="XM_062772284.1"/>
</dbReference>
<feature type="region of interest" description="Disordered" evidence="1">
    <location>
        <begin position="1"/>
        <end position="22"/>
    </location>
</feature>
<evidence type="ECO:0000256" key="1">
    <source>
        <dbReference type="SAM" id="MobiDB-lite"/>
    </source>
</evidence>
<sequence>MGLPTTKHRPTDSSPATSPLSSHLPTEILTSIVNELDPVDDRPTLLSLLRVSETVWEVAARHLYRSITLSDLQLSRIVNRINQRKRTCLGFVHRLTLSPPPKDKILAKVYKAAGTDGIPLFPNVRRLILDDQFPLGGSDRKYGLTPNVKRLAEPGVLLFDAPDVCVRGRTWSQDRLEYLPCRSISSSNLTVHSGELNWVWESALPRPYRTLSFYWATAGYEDEWKIGYVARFDNDASLWAIDLPIVIYANTGTSKEEGSTERKVMRRLARNRTRINLEDKGQVRIAFKASPPPCRVCGGTWER</sequence>
<dbReference type="GeneID" id="87808960"/>